<evidence type="ECO:0000256" key="1">
    <source>
        <dbReference type="ARBA" id="ARBA00007074"/>
    </source>
</evidence>
<dbReference type="PROSITE" id="PS51257">
    <property type="entry name" value="PROKAR_LIPOPROTEIN"/>
    <property type="match status" value="1"/>
</dbReference>
<evidence type="ECO:0000259" key="6">
    <source>
        <dbReference type="PROSITE" id="PS51935"/>
    </source>
</evidence>
<dbReference type="InterPro" id="IPR052062">
    <property type="entry name" value="Murein_DD/LD_carboxypeptidase"/>
</dbReference>
<reference evidence="8" key="1">
    <citation type="journal article" date="2019" name="Int. J. Syst. Evol. Microbiol.">
        <title>The Global Catalogue of Microorganisms (GCM) 10K type strain sequencing project: providing services to taxonomists for standard genome sequencing and annotation.</title>
        <authorList>
            <consortium name="The Broad Institute Genomics Platform"/>
            <consortium name="The Broad Institute Genome Sequencing Center for Infectious Disease"/>
            <person name="Wu L."/>
            <person name="Ma J."/>
        </authorList>
    </citation>
    <scope>NUCLEOTIDE SEQUENCE [LARGE SCALE GENOMIC DNA]</scope>
    <source>
        <strain evidence="8">KCTC 12708</strain>
    </source>
</reference>
<dbReference type="RefSeq" id="WP_027884968.1">
    <property type="nucleotide sequence ID" value="NZ_BMWY01000004.1"/>
</dbReference>
<feature type="domain" description="NlpC/P60" evidence="6">
    <location>
        <begin position="44"/>
        <end position="171"/>
    </location>
</feature>
<dbReference type="InterPro" id="IPR038765">
    <property type="entry name" value="Papain-like_cys_pep_sf"/>
</dbReference>
<proteinExistence type="inferred from homology"/>
<dbReference type="GeneID" id="94369350"/>
<dbReference type="Proteomes" id="UP000615593">
    <property type="component" value="Unassembled WGS sequence"/>
</dbReference>
<name>A0ABQ3BSA0_9FLAO</name>
<keyword evidence="8" id="KW-1185">Reference proteome</keyword>
<keyword evidence="2" id="KW-0645">Protease</keyword>
<keyword evidence="4" id="KW-0378">Hydrolase</keyword>
<evidence type="ECO:0000256" key="3">
    <source>
        <dbReference type="ARBA" id="ARBA00022729"/>
    </source>
</evidence>
<accession>A0ABQ3BSA0</accession>
<evidence type="ECO:0000256" key="4">
    <source>
        <dbReference type="ARBA" id="ARBA00022801"/>
    </source>
</evidence>
<keyword evidence="3" id="KW-0732">Signal</keyword>
<sequence length="171" mass="18979">MNKLLLALVLTFTLVSCGSKKRIASSSRANTPVIESSSYREKPAPVASRIADYALDFQGTRYKYGGTTRKGMDCSGLVYVSFLSENIQLPRVSRYMANEGKMLHVNQINVGDLLFFQTNKNKDVINHVGLVVEIVPGSVNFIHSTTSRGVIVSSLNERYWNDAFVVAKRVL</sequence>
<evidence type="ECO:0000256" key="5">
    <source>
        <dbReference type="ARBA" id="ARBA00022807"/>
    </source>
</evidence>
<comment type="caution">
    <text evidence="7">The sequence shown here is derived from an EMBL/GenBank/DDBJ whole genome shotgun (WGS) entry which is preliminary data.</text>
</comment>
<dbReference type="PANTHER" id="PTHR47360:SF1">
    <property type="entry name" value="ENDOPEPTIDASE NLPC-RELATED"/>
    <property type="match status" value="1"/>
</dbReference>
<dbReference type="InterPro" id="IPR000064">
    <property type="entry name" value="NLP_P60_dom"/>
</dbReference>
<organism evidence="7 8">
    <name type="scientific">Mesonia mobilis</name>
    <dbReference type="NCBI Taxonomy" id="369791"/>
    <lineage>
        <taxon>Bacteria</taxon>
        <taxon>Pseudomonadati</taxon>
        <taxon>Bacteroidota</taxon>
        <taxon>Flavobacteriia</taxon>
        <taxon>Flavobacteriales</taxon>
        <taxon>Flavobacteriaceae</taxon>
        <taxon>Mesonia</taxon>
    </lineage>
</organism>
<protein>
    <submittedName>
        <fullName evidence="7">Lipoprotein NlpC</fullName>
    </submittedName>
</protein>
<comment type="similarity">
    <text evidence="1">Belongs to the peptidase C40 family.</text>
</comment>
<dbReference type="Pfam" id="PF00877">
    <property type="entry name" value="NLPC_P60"/>
    <property type="match status" value="1"/>
</dbReference>
<evidence type="ECO:0000313" key="7">
    <source>
        <dbReference type="EMBL" id="GGZ55910.1"/>
    </source>
</evidence>
<keyword evidence="5" id="KW-0788">Thiol protease</keyword>
<dbReference type="PANTHER" id="PTHR47360">
    <property type="entry name" value="MUREIN DD-ENDOPEPTIDASE MEPS/MUREIN LD-CARBOXYPEPTIDASE"/>
    <property type="match status" value="1"/>
</dbReference>
<evidence type="ECO:0000313" key="8">
    <source>
        <dbReference type="Proteomes" id="UP000615593"/>
    </source>
</evidence>
<dbReference type="Gene3D" id="3.90.1720.10">
    <property type="entry name" value="endopeptidase domain like (from Nostoc punctiforme)"/>
    <property type="match status" value="1"/>
</dbReference>
<dbReference type="PROSITE" id="PS51935">
    <property type="entry name" value="NLPC_P60"/>
    <property type="match status" value="1"/>
</dbReference>
<dbReference type="SUPFAM" id="SSF54001">
    <property type="entry name" value="Cysteine proteinases"/>
    <property type="match status" value="1"/>
</dbReference>
<dbReference type="EMBL" id="BMWY01000004">
    <property type="protein sequence ID" value="GGZ55910.1"/>
    <property type="molecule type" value="Genomic_DNA"/>
</dbReference>
<evidence type="ECO:0000256" key="2">
    <source>
        <dbReference type="ARBA" id="ARBA00022670"/>
    </source>
</evidence>
<gene>
    <name evidence="7" type="primary">nlpC</name>
    <name evidence="7" type="ORF">GCM10008088_16850</name>
</gene>
<keyword evidence="7" id="KW-0449">Lipoprotein</keyword>